<keyword evidence="7" id="KW-0443">Lipid metabolism</keyword>
<dbReference type="Gene3D" id="3.40.50.10330">
    <property type="entry name" value="Probable inorganic polyphosphate/atp-NAD kinase, domain 1"/>
    <property type="match status" value="1"/>
</dbReference>
<dbReference type="Pfam" id="PF00781">
    <property type="entry name" value="DAGK_cat"/>
    <property type="match status" value="1"/>
</dbReference>
<keyword evidence="7" id="KW-0444">Lipid biosynthesis</keyword>
<evidence type="ECO:0000259" key="9">
    <source>
        <dbReference type="PROSITE" id="PS50146"/>
    </source>
</evidence>
<evidence type="ECO:0000256" key="7">
    <source>
        <dbReference type="ARBA" id="ARBA00023209"/>
    </source>
</evidence>
<feature type="domain" description="DAGKc" evidence="9">
    <location>
        <begin position="1"/>
        <end position="146"/>
    </location>
</feature>
<comment type="cofactor">
    <cofactor evidence="1">
        <name>Mg(2+)</name>
        <dbReference type="ChEBI" id="CHEBI:18420"/>
    </cofactor>
</comment>
<dbReference type="InterPro" id="IPR016064">
    <property type="entry name" value="NAD/diacylglycerol_kinase_sf"/>
</dbReference>
<evidence type="ECO:0000256" key="4">
    <source>
        <dbReference type="ARBA" id="ARBA00022741"/>
    </source>
</evidence>
<keyword evidence="7" id="KW-0594">Phospholipid biosynthesis</keyword>
<dbReference type="InterPro" id="IPR017438">
    <property type="entry name" value="ATP-NAD_kinase_N"/>
</dbReference>
<keyword evidence="11" id="KW-1185">Reference proteome</keyword>
<protein>
    <submittedName>
        <fullName evidence="10">Diacylglycerol kinase</fullName>
    </submittedName>
</protein>
<evidence type="ECO:0000256" key="8">
    <source>
        <dbReference type="ARBA" id="ARBA00023264"/>
    </source>
</evidence>
<organism evidence="10 11">
    <name type="scientific">Philodulcilactobacillus myokoensis</name>
    <dbReference type="NCBI Taxonomy" id="2929573"/>
    <lineage>
        <taxon>Bacteria</taxon>
        <taxon>Bacillati</taxon>
        <taxon>Bacillota</taxon>
        <taxon>Bacilli</taxon>
        <taxon>Lactobacillales</taxon>
        <taxon>Lactobacillaceae</taxon>
        <taxon>Philodulcilactobacillus</taxon>
    </lineage>
</organism>
<evidence type="ECO:0000256" key="6">
    <source>
        <dbReference type="ARBA" id="ARBA00022840"/>
    </source>
</evidence>
<dbReference type="InterPro" id="IPR001206">
    <property type="entry name" value="Diacylglycerol_kinase_cat_dom"/>
</dbReference>
<dbReference type="Gene3D" id="2.60.200.40">
    <property type="match status" value="1"/>
</dbReference>
<reference evidence="10" key="2">
    <citation type="journal article" date="2023" name="PLoS ONE">
        <title>Philodulcilactobacillus myokoensis gen. nov., sp. nov., a fructophilic, acidophilic, and agar-phobic lactic acid bacterium isolated from fermented vegetable extracts.</title>
        <authorList>
            <person name="Kouya T."/>
            <person name="Ishiyama Y."/>
            <person name="Ohashi S."/>
            <person name="Kumakubo R."/>
            <person name="Yamazaki T."/>
            <person name="Otaki T."/>
        </authorList>
    </citation>
    <scope>NUCLEOTIDE SEQUENCE</scope>
    <source>
        <strain evidence="10">WR16-4</strain>
    </source>
</reference>
<keyword evidence="4" id="KW-0547">Nucleotide-binding</keyword>
<gene>
    <name evidence="10" type="ORF">WR164_09820</name>
</gene>
<dbReference type="SUPFAM" id="SSF111331">
    <property type="entry name" value="NAD kinase/diacylglycerol kinase-like"/>
    <property type="match status" value="1"/>
</dbReference>
<keyword evidence="5 10" id="KW-0418">Kinase</keyword>
<reference evidence="10" key="1">
    <citation type="submission" date="2022-07" db="EMBL/GenBank/DDBJ databases">
        <authorList>
            <person name="Kouya T."/>
            <person name="Ishiyama Y."/>
        </authorList>
    </citation>
    <scope>NUCLEOTIDE SEQUENCE</scope>
    <source>
        <strain evidence="10">WR16-4</strain>
    </source>
</reference>
<dbReference type="AlphaFoldDB" id="A0A9W6ET46"/>
<dbReference type="InterPro" id="IPR050187">
    <property type="entry name" value="Lipid_Phosphate_FormReg"/>
</dbReference>
<dbReference type="PROSITE" id="PS50146">
    <property type="entry name" value="DAGK"/>
    <property type="match status" value="1"/>
</dbReference>
<dbReference type="Pfam" id="PF19279">
    <property type="entry name" value="YegS_C"/>
    <property type="match status" value="1"/>
</dbReference>
<dbReference type="RefSeq" id="WP_286136464.1">
    <property type="nucleotide sequence ID" value="NZ_BRPL01000002.1"/>
</dbReference>
<evidence type="ECO:0000313" key="10">
    <source>
        <dbReference type="EMBL" id="GLB47003.1"/>
    </source>
</evidence>
<name>A0A9W6ET46_9LACO</name>
<comment type="caution">
    <text evidence="10">The sequence shown here is derived from an EMBL/GenBank/DDBJ whole genome shotgun (WGS) entry which is preliminary data.</text>
</comment>
<keyword evidence="3" id="KW-0808">Transferase</keyword>
<dbReference type="GO" id="GO:0016301">
    <property type="term" value="F:kinase activity"/>
    <property type="evidence" value="ECO:0007669"/>
    <property type="project" value="UniProtKB-KW"/>
</dbReference>
<evidence type="ECO:0000256" key="2">
    <source>
        <dbReference type="ARBA" id="ARBA00005983"/>
    </source>
</evidence>
<dbReference type="GO" id="GO:0005524">
    <property type="term" value="F:ATP binding"/>
    <property type="evidence" value="ECO:0007669"/>
    <property type="project" value="UniProtKB-KW"/>
</dbReference>
<evidence type="ECO:0000313" key="11">
    <source>
        <dbReference type="Proteomes" id="UP001144204"/>
    </source>
</evidence>
<evidence type="ECO:0000256" key="1">
    <source>
        <dbReference type="ARBA" id="ARBA00001946"/>
    </source>
</evidence>
<keyword evidence="8" id="KW-1208">Phospholipid metabolism</keyword>
<dbReference type="EMBL" id="BRPL01000002">
    <property type="protein sequence ID" value="GLB47003.1"/>
    <property type="molecule type" value="Genomic_DNA"/>
</dbReference>
<dbReference type="GO" id="GO:0008654">
    <property type="term" value="P:phospholipid biosynthetic process"/>
    <property type="evidence" value="ECO:0007669"/>
    <property type="project" value="UniProtKB-KW"/>
</dbReference>
<evidence type="ECO:0000256" key="5">
    <source>
        <dbReference type="ARBA" id="ARBA00022777"/>
    </source>
</evidence>
<dbReference type="InterPro" id="IPR045540">
    <property type="entry name" value="YegS/DAGK_C"/>
</dbReference>
<sequence>MQLKYFIILNKTANGHKVAKQWPQIKQILNHYKINYQVTETKYSHHAKLITNLYLKKIVFDQSKNVKNILFAIGGDGTINDVLSTASNWQNNHPNYNKAPIAFLPLGADNNFAKANHLPLNWKNALNQILKCQKSKLINIGVYNEEIKRENGCFTNNLGIGFDAEIVNQENQFNKKHHHKWQFKKINLLLSLIVILYNSQTFPVDIIEDGKEYHYQKALMLNIANSPYFNGFNLIKHANIKDSKLSLIVVERKNIFSFIFNLMMIAIGHYLKRSKTIHHFKSNHMHITVPSLEYGQTDGEEIGSRFFDLNFKVTQWPFWL</sequence>
<comment type="similarity">
    <text evidence="2">Belongs to the diacylglycerol/lipid kinase family.</text>
</comment>
<dbReference type="Proteomes" id="UP001144204">
    <property type="component" value="Unassembled WGS sequence"/>
</dbReference>
<proteinExistence type="inferred from homology"/>
<keyword evidence="6" id="KW-0067">ATP-binding</keyword>
<accession>A0A9W6ET46</accession>
<evidence type="ECO:0000256" key="3">
    <source>
        <dbReference type="ARBA" id="ARBA00022679"/>
    </source>
</evidence>
<dbReference type="PANTHER" id="PTHR12358">
    <property type="entry name" value="SPHINGOSINE KINASE"/>
    <property type="match status" value="1"/>
</dbReference>
<dbReference type="PANTHER" id="PTHR12358:SF54">
    <property type="entry name" value="SPHINGOSINE KINASE RELATED PROTEIN"/>
    <property type="match status" value="1"/>
</dbReference>